<dbReference type="SUPFAM" id="SSF55811">
    <property type="entry name" value="Nudix"/>
    <property type="match status" value="1"/>
</dbReference>
<keyword evidence="4" id="KW-0378">Hydrolase</keyword>
<evidence type="ECO:0000256" key="3">
    <source>
        <dbReference type="ARBA" id="ARBA00022723"/>
    </source>
</evidence>
<evidence type="ECO:0000256" key="4">
    <source>
        <dbReference type="ARBA" id="ARBA00022801"/>
    </source>
</evidence>
<dbReference type="PANTHER" id="PTHR12318">
    <property type="entry name" value="TESTOSTERONE-REGULATED PROTEIN RP2"/>
    <property type="match status" value="1"/>
</dbReference>
<keyword evidence="10" id="KW-1185">Reference proteome</keyword>
<feature type="compositionally biased region" description="Basic and acidic residues" evidence="7">
    <location>
        <begin position="245"/>
        <end position="254"/>
    </location>
</feature>
<dbReference type="AlphaFoldDB" id="A0A543NA57"/>
<protein>
    <recommendedName>
        <fullName evidence="8">Nudix hydrolase domain-containing protein</fullName>
    </recommendedName>
</protein>
<accession>A0A543NA57</accession>
<dbReference type="InterPro" id="IPR000086">
    <property type="entry name" value="NUDIX_hydrolase_dom"/>
</dbReference>
<dbReference type="CDD" id="cd18870">
    <property type="entry name" value="NUDIX_AcylCoAdiphos_Nudt19"/>
    <property type="match status" value="1"/>
</dbReference>
<keyword evidence="5" id="KW-0460">Magnesium</keyword>
<dbReference type="GO" id="GO:0046872">
    <property type="term" value="F:metal ion binding"/>
    <property type="evidence" value="ECO:0007669"/>
    <property type="project" value="UniProtKB-KW"/>
</dbReference>
<comment type="cofactor">
    <cofactor evidence="2">
        <name>Mg(2+)</name>
        <dbReference type="ChEBI" id="CHEBI:18420"/>
    </cofactor>
</comment>
<keyword evidence="3" id="KW-0479">Metal-binding</keyword>
<dbReference type="Gene3D" id="3.90.79.10">
    <property type="entry name" value="Nucleoside Triphosphate Pyrophosphohydrolase"/>
    <property type="match status" value="1"/>
</dbReference>
<feature type="domain" description="Nudix hydrolase" evidence="8">
    <location>
        <begin position="10"/>
        <end position="218"/>
    </location>
</feature>
<evidence type="ECO:0000256" key="5">
    <source>
        <dbReference type="ARBA" id="ARBA00022842"/>
    </source>
</evidence>
<evidence type="ECO:0000256" key="2">
    <source>
        <dbReference type="ARBA" id="ARBA00001946"/>
    </source>
</evidence>
<reference evidence="9 10" key="1">
    <citation type="submission" date="2019-06" db="EMBL/GenBank/DDBJ databases">
        <title>Sequencing the genomes of 1000 actinobacteria strains.</title>
        <authorList>
            <person name="Klenk H.-P."/>
        </authorList>
    </citation>
    <scope>NUCLEOTIDE SEQUENCE [LARGE SCALE GENOMIC DNA]</scope>
    <source>
        <strain evidence="9 10">DSM 45015</strain>
    </source>
</reference>
<organism evidence="9 10">
    <name type="scientific">Haloactinospora alba</name>
    <dbReference type="NCBI Taxonomy" id="405555"/>
    <lineage>
        <taxon>Bacteria</taxon>
        <taxon>Bacillati</taxon>
        <taxon>Actinomycetota</taxon>
        <taxon>Actinomycetes</taxon>
        <taxon>Streptosporangiales</taxon>
        <taxon>Nocardiopsidaceae</taxon>
        <taxon>Haloactinospora</taxon>
    </lineage>
</organism>
<keyword evidence="6" id="KW-0464">Manganese</keyword>
<evidence type="ECO:0000256" key="6">
    <source>
        <dbReference type="ARBA" id="ARBA00023211"/>
    </source>
</evidence>
<comment type="cofactor">
    <cofactor evidence="1">
        <name>Mn(2+)</name>
        <dbReference type="ChEBI" id="CHEBI:29035"/>
    </cofactor>
</comment>
<dbReference type="Proteomes" id="UP000317422">
    <property type="component" value="Unassembled WGS sequence"/>
</dbReference>
<feature type="region of interest" description="Disordered" evidence="7">
    <location>
        <begin position="245"/>
        <end position="264"/>
    </location>
</feature>
<gene>
    <name evidence="9" type="ORF">FHX37_4053</name>
</gene>
<dbReference type="InterPro" id="IPR039121">
    <property type="entry name" value="NUDT19"/>
</dbReference>
<evidence type="ECO:0000256" key="7">
    <source>
        <dbReference type="SAM" id="MobiDB-lite"/>
    </source>
</evidence>
<comment type="caution">
    <text evidence="9">The sequence shown here is derived from an EMBL/GenBank/DDBJ whole genome shotgun (WGS) entry which is preliminary data.</text>
</comment>
<name>A0A543NA57_9ACTN</name>
<dbReference type="PROSITE" id="PS51462">
    <property type="entry name" value="NUDIX"/>
    <property type="match status" value="1"/>
</dbReference>
<dbReference type="PANTHER" id="PTHR12318:SF0">
    <property type="entry name" value="ACYL-COENZYME A DIPHOSPHATASE NUDT19"/>
    <property type="match status" value="1"/>
</dbReference>
<evidence type="ECO:0000259" key="8">
    <source>
        <dbReference type="PROSITE" id="PS51462"/>
    </source>
</evidence>
<evidence type="ECO:0000256" key="1">
    <source>
        <dbReference type="ARBA" id="ARBA00001936"/>
    </source>
</evidence>
<dbReference type="InterPro" id="IPR015797">
    <property type="entry name" value="NUDIX_hydrolase-like_dom_sf"/>
</dbReference>
<dbReference type="EMBL" id="VFQC01000002">
    <property type="protein sequence ID" value="TQN28693.1"/>
    <property type="molecule type" value="Genomic_DNA"/>
</dbReference>
<dbReference type="OrthoDB" id="7183442at2"/>
<dbReference type="RefSeq" id="WP_141925707.1">
    <property type="nucleotide sequence ID" value="NZ_VFQC01000002.1"/>
</dbReference>
<dbReference type="GO" id="GO:0016818">
    <property type="term" value="F:hydrolase activity, acting on acid anhydrides, in phosphorus-containing anhydrides"/>
    <property type="evidence" value="ECO:0007669"/>
    <property type="project" value="InterPro"/>
</dbReference>
<sequence>MPNPGTGPVEAKAAATVMLVRDGEASGHGGLEVYLLRRAASMPFAPGAYAFPGGRVDERDTERGIPVTGPDTHHWSEELGATEPMAQGLVCAAVRETFEESGVLLAARPGAEPVADTSGPDWEEDRHALVAGTLSFARFLRDRGLVVRGDLLRSWARWITPRTEPRRYDTRFFAAALPAGCATRDVGGEADRVAWMPPAEAVERWRAGELSMLPPTVAVCGELAAHGSVRAILHARRDVRPIEPELRDTGDRCRTALPDSVEEP</sequence>
<evidence type="ECO:0000313" key="10">
    <source>
        <dbReference type="Proteomes" id="UP000317422"/>
    </source>
</evidence>
<proteinExistence type="predicted"/>
<evidence type="ECO:0000313" key="9">
    <source>
        <dbReference type="EMBL" id="TQN28693.1"/>
    </source>
</evidence>